<dbReference type="GO" id="GO:0004842">
    <property type="term" value="F:ubiquitin-protein transferase activity"/>
    <property type="evidence" value="ECO:0007669"/>
    <property type="project" value="TreeGrafter"/>
</dbReference>
<dbReference type="Ensembl" id="ENSSSUT00005034581.1">
    <property type="protein sequence ID" value="ENSSSUP00005030303.1"/>
    <property type="gene ID" value="ENSSSUG00005019503.1"/>
</dbReference>
<dbReference type="Proteomes" id="UP000472268">
    <property type="component" value="Chromosome 11"/>
</dbReference>
<dbReference type="GO" id="GO:0008270">
    <property type="term" value="F:zinc ion binding"/>
    <property type="evidence" value="ECO:0007669"/>
    <property type="project" value="UniProtKB-KW"/>
</dbReference>
<feature type="compositionally biased region" description="Polar residues" evidence="6">
    <location>
        <begin position="49"/>
        <end position="66"/>
    </location>
</feature>
<evidence type="ECO:0000259" key="7">
    <source>
        <dbReference type="PROSITE" id="PS50089"/>
    </source>
</evidence>
<evidence type="ECO:0000256" key="2">
    <source>
        <dbReference type="ARBA" id="ARBA00022771"/>
    </source>
</evidence>
<feature type="compositionally biased region" description="Low complexity" evidence="6">
    <location>
        <begin position="1"/>
        <end position="29"/>
    </location>
</feature>
<accession>A0A673UY01</accession>
<evidence type="ECO:0000256" key="3">
    <source>
        <dbReference type="ARBA" id="ARBA00022833"/>
    </source>
</evidence>
<feature type="coiled-coil region" evidence="5">
    <location>
        <begin position="80"/>
        <end position="168"/>
    </location>
</feature>
<dbReference type="PANTHER" id="PTHR15727:SF3">
    <property type="entry name" value="RING FINGER PROTEIN 214"/>
    <property type="match status" value="1"/>
</dbReference>
<dbReference type="InterPro" id="IPR056870">
    <property type="entry name" value="TTC3/DZIP3/RBM44-like_helical"/>
</dbReference>
<reference evidence="8" key="2">
    <citation type="submission" date="2025-08" db="UniProtKB">
        <authorList>
            <consortium name="Ensembl"/>
        </authorList>
    </citation>
    <scope>IDENTIFICATION</scope>
</reference>
<dbReference type="InterPro" id="IPR001841">
    <property type="entry name" value="Znf_RING"/>
</dbReference>
<feature type="region of interest" description="Disordered" evidence="6">
    <location>
        <begin position="304"/>
        <end position="368"/>
    </location>
</feature>
<keyword evidence="9" id="KW-1185">Reference proteome</keyword>
<dbReference type="PANTHER" id="PTHR15727">
    <property type="entry name" value="RING FINGER PROTEIN 214"/>
    <property type="match status" value="1"/>
</dbReference>
<sequence>MAAASEVAGVVSSAPNPPESSSSLCASASDEGLPDGLSPQDPAQKHKNSPLSSTDFKTADSEVNTDQDIEKNLDKMMTERTLLKERYQEVLDKQRQVENQLQVQLKQLQQRREEEMKNHQEILKAIQDVTIKREETKKKIEKEKKEFLQKEQDLKAEIEKLCEKGRREVWEMELDRLKNQDGEINRNIMEETERAWKAESTPPTLETVRSKQEWETRLNGVRMMKKNVRDQFNSHIQLVRSGAKLSSLPQIPTPTLPPPPSETDFMLQVFQPSPALAPRMPFSIGQVAVPMVMPSADPRSLSFPVLSPALSQPGQPSPPLPGSHGRSSPGLASLVGPHGPHTPPAASIPPPPGLGGVKASPEAPRPQPVDKLEKILEKLLTRFPQCNKAQMTNILQQIKTARTTMAGLTMEELIQLVAARLAEHERVAASTQAPAACKLCLMCQKLVQPSELHPMACSHVLHKECIKFWAQTNTNDTCPFCPTLK</sequence>
<dbReference type="PROSITE" id="PS50089">
    <property type="entry name" value="ZF_RING_2"/>
    <property type="match status" value="1"/>
</dbReference>
<evidence type="ECO:0000256" key="1">
    <source>
        <dbReference type="ARBA" id="ARBA00022723"/>
    </source>
</evidence>
<evidence type="ECO:0000313" key="9">
    <source>
        <dbReference type="Proteomes" id="UP000472268"/>
    </source>
</evidence>
<dbReference type="AlphaFoldDB" id="A0A673UY01"/>
<organism evidence="8 9">
    <name type="scientific">Suricata suricatta</name>
    <name type="common">Meerkat</name>
    <dbReference type="NCBI Taxonomy" id="37032"/>
    <lineage>
        <taxon>Eukaryota</taxon>
        <taxon>Metazoa</taxon>
        <taxon>Chordata</taxon>
        <taxon>Craniata</taxon>
        <taxon>Vertebrata</taxon>
        <taxon>Euteleostomi</taxon>
        <taxon>Mammalia</taxon>
        <taxon>Eutheria</taxon>
        <taxon>Laurasiatheria</taxon>
        <taxon>Carnivora</taxon>
        <taxon>Feliformia</taxon>
        <taxon>Herpestidae</taxon>
        <taxon>Suricata</taxon>
    </lineage>
</organism>
<gene>
    <name evidence="8" type="primary">RNF214</name>
</gene>
<feature type="domain" description="RING-type" evidence="7">
    <location>
        <begin position="440"/>
        <end position="481"/>
    </location>
</feature>
<reference evidence="8 9" key="1">
    <citation type="submission" date="2019-05" db="EMBL/GenBank/DDBJ databases">
        <title>A Chromosome-scale Meerkat (S. suricatta) Genome Assembly.</title>
        <authorList>
            <person name="Dudchenko O."/>
            <person name="Lieberman Aiden E."/>
            <person name="Tung J."/>
            <person name="Barreiro L.B."/>
            <person name="Clutton-Brock T.H."/>
        </authorList>
    </citation>
    <scope>NUCLEOTIDE SEQUENCE [LARGE SCALE GENOMIC DNA]</scope>
</reference>
<keyword evidence="3" id="KW-0862">Zinc</keyword>
<feature type="region of interest" description="Disordered" evidence="6">
    <location>
        <begin position="1"/>
        <end position="72"/>
    </location>
</feature>
<keyword evidence="5" id="KW-0175">Coiled coil</keyword>
<evidence type="ECO:0000313" key="8">
    <source>
        <dbReference type="Ensembl" id="ENSSSUP00005030303.1"/>
    </source>
</evidence>
<reference evidence="8" key="3">
    <citation type="submission" date="2025-09" db="UniProtKB">
        <authorList>
            <consortium name="Ensembl"/>
        </authorList>
    </citation>
    <scope>IDENTIFICATION</scope>
</reference>
<dbReference type="Pfam" id="PF24905">
    <property type="entry name" value="TTC3_9th"/>
    <property type="match status" value="1"/>
</dbReference>
<evidence type="ECO:0000256" key="6">
    <source>
        <dbReference type="SAM" id="MobiDB-lite"/>
    </source>
</evidence>
<dbReference type="FunFam" id="3.30.40.10:FF:000227">
    <property type="entry name" value="RING finger protein 214 isoform X1"/>
    <property type="match status" value="1"/>
</dbReference>
<feature type="compositionally biased region" description="Pro residues" evidence="6">
    <location>
        <begin position="340"/>
        <end position="353"/>
    </location>
</feature>
<dbReference type="SUPFAM" id="SSF57850">
    <property type="entry name" value="RING/U-box"/>
    <property type="match status" value="1"/>
</dbReference>
<keyword evidence="2 4" id="KW-0863">Zinc-finger</keyword>
<dbReference type="Gene3D" id="3.30.40.10">
    <property type="entry name" value="Zinc/RING finger domain, C3HC4 (zinc finger)"/>
    <property type="match status" value="1"/>
</dbReference>
<dbReference type="CDD" id="cd16477">
    <property type="entry name" value="RING-H2_RNF214"/>
    <property type="match status" value="1"/>
</dbReference>
<evidence type="ECO:0000256" key="5">
    <source>
        <dbReference type="SAM" id="Coils"/>
    </source>
</evidence>
<proteinExistence type="predicted"/>
<keyword evidence="1" id="KW-0479">Metal-binding</keyword>
<evidence type="ECO:0000256" key="4">
    <source>
        <dbReference type="PROSITE-ProRule" id="PRU00175"/>
    </source>
</evidence>
<dbReference type="InterPro" id="IPR013083">
    <property type="entry name" value="Znf_RING/FYVE/PHD"/>
</dbReference>
<protein>
    <submittedName>
        <fullName evidence="8">Ring finger protein 214</fullName>
    </submittedName>
</protein>
<name>A0A673UY01_SURSU</name>